<organism evidence="2 3">
    <name type="scientific">Aspergillus oryzae</name>
    <name type="common">Yellow koji mold</name>
    <dbReference type="NCBI Taxonomy" id="5062"/>
    <lineage>
        <taxon>Eukaryota</taxon>
        <taxon>Fungi</taxon>
        <taxon>Dikarya</taxon>
        <taxon>Ascomycota</taxon>
        <taxon>Pezizomycotina</taxon>
        <taxon>Eurotiomycetes</taxon>
        <taxon>Eurotiomycetidae</taxon>
        <taxon>Eurotiales</taxon>
        <taxon>Aspergillaceae</taxon>
        <taxon>Aspergillus</taxon>
        <taxon>Aspergillus subgen. Circumdati</taxon>
    </lineage>
</organism>
<gene>
    <name evidence="2" type="ORF">OAory_01088310</name>
</gene>
<evidence type="ECO:0000313" key="2">
    <source>
        <dbReference type="EMBL" id="OOO06628.1"/>
    </source>
</evidence>
<proteinExistence type="predicted"/>
<reference evidence="2 3" key="1">
    <citation type="submission" date="2016-10" db="EMBL/GenBank/DDBJ databases">
        <title>Genome sequencing of Aspergillus oryzae BCC7051.</title>
        <authorList>
            <person name="Thammarongtham C."/>
            <person name="Vorapreeda T."/>
            <person name="Nookaew I."/>
            <person name="Srisuk T."/>
            <person name="Land M."/>
            <person name="Jeennor S."/>
            <person name="Laoteng K."/>
        </authorList>
    </citation>
    <scope>NUCLEOTIDE SEQUENCE [LARGE SCALE GENOMIC DNA]</scope>
    <source>
        <strain evidence="2 3">BCC7051</strain>
    </source>
</reference>
<dbReference type="VEuPathDB" id="FungiDB:AO090102000442"/>
<protein>
    <submittedName>
        <fullName evidence="2">Uncharacterized protein</fullName>
    </submittedName>
</protein>
<name>A0A1S9DC27_ASPOZ</name>
<dbReference type="OrthoDB" id="4506432at2759"/>
<dbReference type="Proteomes" id="UP000190312">
    <property type="component" value="Unassembled WGS sequence"/>
</dbReference>
<feature type="compositionally biased region" description="Basic and acidic residues" evidence="1">
    <location>
        <begin position="34"/>
        <end position="50"/>
    </location>
</feature>
<dbReference type="EMBL" id="MKZY01000007">
    <property type="protein sequence ID" value="OOO06628.1"/>
    <property type="molecule type" value="Genomic_DNA"/>
</dbReference>
<accession>A0A1S9DC27</accession>
<sequence>MTCFNGIFLKAITPPWLGWFCFGQRSPIDWMDCDNGRQDDSKSATSHDKPLSGSSEYQTPRPLFYEEDQPNPPALVKSPKYSLFPKQSNPSSSPKIQRIKPASHAGSEEEAKAARTETLRKDHASTDRIKGTSTSMDSGEIIVLPEP</sequence>
<feature type="compositionally biased region" description="Basic and acidic residues" evidence="1">
    <location>
        <begin position="106"/>
        <end position="130"/>
    </location>
</feature>
<comment type="caution">
    <text evidence="2">The sequence shown here is derived from an EMBL/GenBank/DDBJ whole genome shotgun (WGS) entry which is preliminary data.</text>
</comment>
<evidence type="ECO:0000313" key="3">
    <source>
        <dbReference type="Proteomes" id="UP000190312"/>
    </source>
</evidence>
<dbReference type="AlphaFoldDB" id="A0A1S9DC27"/>
<feature type="region of interest" description="Disordered" evidence="1">
    <location>
        <begin position="33"/>
        <end position="147"/>
    </location>
</feature>
<evidence type="ECO:0000256" key="1">
    <source>
        <dbReference type="SAM" id="MobiDB-lite"/>
    </source>
</evidence>
<feature type="compositionally biased region" description="Polar residues" evidence="1">
    <location>
        <begin position="85"/>
        <end position="95"/>
    </location>
</feature>